<evidence type="ECO:0000313" key="1">
    <source>
        <dbReference type="EMBL" id="EOD79583.1"/>
    </source>
</evidence>
<proteinExistence type="predicted"/>
<accession>R1GTQ0</accession>
<dbReference type="EMBL" id="ANFM02000018">
    <property type="protein sequence ID" value="EOD79583.1"/>
    <property type="molecule type" value="Genomic_DNA"/>
</dbReference>
<dbReference type="InterPro" id="IPR021439">
    <property type="entry name" value="DUF3088"/>
</dbReference>
<keyword evidence="2" id="KW-1185">Reference proteome</keyword>
<reference evidence="1 2" key="1">
    <citation type="journal article" date="2014" name="PLoS ONE">
        <title>Grimontia indica AK16(T), sp. nov., Isolated from a Seawater Sample Reports the Presence of Pathogenic Genes Similar to Vibrio Genus.</title>
        <authorList>
            <person name="Singh A."/>
            <person name="Vaidya B."/>
            <person name="Khatri I."/>
            <person name="Srinivas T.N."/>
            <person name="Subramanian S."/>
            <person name="Korpole S."/>
            <person name="Pinnaka A.K."/>
        </authorList>
    </citation>
    <scope>NUCLEOTIDE SEQUENCE [LARGE SCALE GENOMIC DNA]</scope>
    <source>
        <strain evidence="1 2">AK16</strain>
    </source>
</reference>
<organism evidence="1 2">
    <name type="scientific">Grimontia indica</name>
    <dbReference type="NCBI Taxonomy" id="1056512"/>
    <lineage>
        <taxon>Bacteria</taxon>
        <taxon>Pseudomonadati</taxon>
        <taxon>Pseudomonadota</taxon>
        <taxon>Gammaproteobacteria</taxon>
        <taxon>Vibrionales</taxon>
        <taxon>Vibrionaceae</taxon>
        <taxon>Grimontia</taxon>
    </lineage>
</organism>
<dbReference type="eggNOG" id="ENOG5033DF7">
    <property type="taxonomic scope" value="Bacteria"/>
</dbReference>
<gene>
    <name evidence="1" type="ORF">D515_01377</name>
</gene>
<dbReference type="Proteomes" id="UP000011223">
    <property type="component" value="Unassembled WGS sequence"/>
</dbReference>
<dbReference type="RefSeq" id="WP_002538736.1">
    <property type="nucleotide sequence ID" value="NZ_ANFM02000018.1"/>
</dbReference>
<evidence type="ECO:0000313" key="2">
    <source>
        <dbReference type="Proteomes" id="UP000011223"/>
    </source>
</evidence>
<comment type="caution">
    <text evidence="1">The sequence shown here is derived from an EMBL/GenBank/DDBJ whole genome shotgun (WGS) entry which is preliminary data.</text>
</comment>
<protein>
    <submittedName>
        <fullName evidence="1">Uncharacterized protein</fullName>
    </submittedName>
</protein>
<dbReference type="Pfam" id="PF11287">
    <property type="entry name" value="DUF3088"/>
    <property type="match status" value="1"/>
</dbReference>
<dbReference type="AlphaFoldDB" id="R1GTQ0"/>
<sequence>MILYLLRRSLNSSDNKSLCPFCLRLEGLMAMFPEIRHNIEVRYVDFQKPRYQLLEFLGEKNQVCPNLVLNEGDQFGSEKFSTLAPTGVKYIDKTEDIIQFFIERFELL</sequence>
<name>R1GTQ0_9GAMM</name>